<evidence type="ECO:0000256" key="1">
    <source>
        <dbReference type="SAM" id="MobiDB-lite"/>
    </source>
</evidence>
<dbReference type="KEGG" id="cdet:87946686"/>
<feature type="region of interest" description="Disordered" evidence="1">
    <location>
        <begin position="1"/>
        <end position="40"/>
    </location>
</feature>
<dbReference type="GeneID" id="87946686"/>
<organism evidence="2 3">
    <name type="scientific">Colletotrichum destructivum</name>
    <dbReference type="NCBI Taxonomy" id="34406"/>
    <lineage>
        <taxon>Eukaryota</taxon>
        <taxon>Fungi</taxon>
        <taxon>Dikarya</taxon>
        <taxon>Ascomycota</taxon>
        <taxon>Pezizomycotina</taxon>
        <taxon>Sordariomycetes</taxon>
        <taxon>Hypocreomycetidae</taxon>
        <taxon>Glomerellales</taxon>
        <taxon>Glomerellaceae</taxon>
        <taxon>Colletotrichum</taxon>
        <taxon>Colletotrichum destructivum species complex</taxon>
    </lineage>
</organism>
<dbReference type="AlphaFoldDB" id="A0AAX4IQ58"/>
<reference evidence="3" key="1">
    <citation type="journal article" date="2023" name="bioRxiv">
        <title>Complete genome of the Medicago anthracnose fungus, Colletotrichum destructivum, reveals a mini-chromosome-like region within a core chromosome.</title>
        <authorList>
            <person name="Lapalu N."/>
            <person name="Simon A."/>
            <person name="Lu A."/>
            <person name="Plaumann P.-L."/>
            <person name="Amselem J."/>
            <person name="Pigne S."/>
            <person name="Auger A."/>
            <person name="Koch C."/>
            <person name="Dallery J.-F."/>
            <person name="O'Connell R.J."/>
        </authorList>
    </citation>
    <scope>NUCLEOTIDE SEQUENCE [LARGE SCALE GENOMIC DNA]</scope>
    <source>
        <strain evidence="3">CBS 520.97</strain>
    </source>
</reference>
<dbReference type="EMBL" id="CP137310">
    <property type="protein sequence ID" value="WQF85170.1"/>
    <property type="molecule type" value="Genomic_DNA"/>
</dbReference>
<name>A0AAX4IQ58_9PEZI</name>
<gene>
    <name evidence="2" type="ORF">CDEST_10184</name>
</gene>
<keyword evidence="3" id="KW-1185">Reference proteome</keyword>
<evidence type="ECO:0000313" key="3">
    <source>
        <dbReference type="Proteomes" id="UP001322277"/>
    </source>
</evidence>
<protein>
    <recommendedName>
        <fullName evidence="4">Cell wall glucanase</fullName>
    </recommendedName>
</protein>
<dbReference type="CDD" id="cd18724">
    <property type="entry name" value="PIN_LabA-like"/>
    <property type="match status" value="1"/>
</dbReference>
<sequence length="430" mass="47635">MASSLFSRRKPRHRHRSSGLIINSSTTENPPAIQTTPTPSTLGDFSKIFASLHSDKAAFTTPTSAEDDTRQPLFSSFQQHLLDPSPSPSPRVLFFIPDHVIRETLSSQTSTTRKLKAVQAGKAPTTIMPCSYSMAVAAGLPPSPPLSAHSEDGITSPIRLATQSPASSNGLDLAGERLLKKQLLERSLAIVSEPLEDRLFQQFGAHDFWVKSQFQMQHGNGVYQFYDGSNITVSFYNAVKRLRGLGKNDKLPAFFDLLQFQHVLERHRVVKRRFIAGSRNVQGALPRYLLEAQRANFETNVVSRVPKFPETSFESAGDLRGIQMCEQGVDELVHLAMSETILDNLRAPGIMILATGDGNPGQYTTGGFPDYVEKALLAGWVVEVYSFSESAHPIWSDPEFISDKRWRGRMSFHTLDSFIPYLIGAARGRA</sequence>
<dbReference type="RefSeq" id="XP_062782393.1">
    <property type="nucleotide sequence ID" value="XM_062926342.1"/>
</dbReference>
<feature type="compositionally biased region" description="Basic residues" evidence="1">
    <location>
        <begin position="7"/>
        <end position="17"/>
    </location>
</feature>
<accession>A0AAX4IQ58</accession>
<evidence type="ECO:0000313" key="2">
    <source>
        <dbReference type="EMBL" id="WQF85170.1"/>
    </source>
</evidence>
<dbReference type="Proteomes" id="UP001322277">
    <property type="component" value="Chromosome 6"/>
</dbReference>
<proteinExistence type="predicted"/>
<feature type="compositionally biased region" description="Polar residues" evidence="1">
    <location>
        <begin position="20"/>
        <end position="40"/>
    </location>
</feature>
<evidence type="ECO:0008006" key="4">
    <source>
        <dbReference type="Google" id="ProtNLM"/>
    </source>
</evidence>